<evidence type="ECO:0000256" key="5">
    <source>
        <dbReference type="SAM" id="MobiDB-lite"/>
    </source>
</evidence>
<dbReference type="InterPro" id="IPR015943">
    <property type="entry name" value="WD40/YVTN_repeat-like_dom_sf"/>
</dbReference>
<sequence length="983" mass="109842">MTSESDSDEFYDAEDAELSQAPGSSPARKAKKPAAISEFEEELHRLAKERRLAEERRKQEEEALQRKIEEIQAKKQEEEQKERQRLLEEQRKREKQREEEERRKQEEEERLLEQQEAEQRRIEAEKRRKRLEEMRMREDRAGHSSRLPSSGDQDPSKDVSKPSLGGSETGTSVDETSNQQTASPQDDDVREPGLANRNVQPDVIASIRERPSALPIGSGSQGDMAPPVAPPRKKKKPKSTETPTPEIKDLQAKAEMTAETPASHKEAASVGLPPEPSSSGRPLSGLLTPTTTIESLTKELEHSLDLASATSDAVVLHLETQSIKGESRAEVLEALKTPSGPPPPKPPRSRGGTPPTEGKGSKGGTPETDVLAQYSALMKGRSAKGELLTDEEILSQVTVRNLDTGDTVPLLLAEESLPQCINPLALHIMRLTSEYVSNSSLDKEGGSDGEKTKAAAQGVKKSKSKRRTFKKMLSKLKNVADEAFRHEEQESSDEESLPDSRIVKMKAASSNKGPYDFDQLRLAQDLGREHAGAVWTMKFSPCGRLLATAGQDRILRVWVLQDHYKYFDDMRQRYSNEAREQAQEGSNSEKDSSSDPERERSGSEDAAEEPQDTKKEAEAPPPGGDGQPDTPIRESALDDEMAVFARSPFFEYSGHTADVLDVSWSKNYFILSSSMDKTVRLWHISRSECLCCFQHIDFVTAIAFHPRDDRYFLSGSLDGKLRLWNIPDKKVALWNEVDGPTKLITAANFIQNGRFSVVGTYDGRCIFYDTEHLKYYSQIHVRSTRGRNAVGRKITAIEPLPGQDKILVTSNDSRLRLYDLRDLSLTCKYKGCTNISSQIRASFSHNYRYIVCGSEDHCIYIWKTNYDFAKFTSVRKDRNDFWEAIKAHNVVVTTAVFSPQPSLVVKPTDADKPPSSSDAAALPISSDSKESPTTRAKREIIQGKVETKAEKKSSLKRVLDQGELLVSGDFNGAIKVFIRRPKL</sequence>
<dbReference type="InterPro" id="IPR020472">
    <property type="entry name" value="WD40_PAC1"/>
</dbReference>
<keyword evidence="2 4" id="KW-0853">WD repeat</keyword>
<protein>
    <recommendedName>
        <fullName evidence="1">WD repeat-containing protein 44</fullName>
    </recommendedName>
</protein>
<feature type="repeat" description="WD" evidence="4">
    <location>
        <begin position="692"/>
        <end position="726"/>
    </location>
</feature>
<feature type="compositionally biased region" description="Basic and acidic residues" evidence="5">
    <location>
        <begin position="441"/>
        <end position="453"/>
    </location>
</feature>
<feature type="compositionally biased region" description="Low complexity" evidence="5">
    <location>
        <begin position="277"/>
        <end position="287"/>
    </location>
</feature>
<dbReference type="PRINTS" id="PR00320">
    <property type="entry name" value="GPROTEINBRPT"/>
</dbReference>
<proteinExistence type="predicted"/>
<dbReference type="InterPro" id="IPR040324">
    <property type="entry name" value="WDR44/Dgr2"/>
</dbReference>
<dbReference type="Proteomes" id="UP000887568">
    <property type="component" value="Unplaced"/>
</dbReference>
<dbReference type="InterPro" id="IPR001680">
    <property type="entry name" value="WD40_rpt"/>
</dbReference>
<evidence type="ECO:0000256" key="4">
    <source>
        <dbReference type="PROSITE-ProRule" id="PRU00221"/>
    </source>
</evidence>
<dbReference type="OMA" id="ENQCIYV"/>
<feature type="compositionally biased region" description="Acidic residues" evidence="5">
    <location>
        <begin position="1"/>
        <end position="17"/>
    </location>
</feature>
<organism evidence="6 7">
    <name type="scientific">Patiria miniata</name>
    <name type="common">Bat star</name>
    <name type="synonym">Asterina miniata</name>
    <dbReference type="NCBI Taxonomy" id="46514"/>
    <lineage>
        <taxon>Eukaryota</taxon>
        <taxon>Metazoa</taxon>
        <taxon>Echinodermata</taxon>
        <taxon>Eleutherozoa</taxon>
        <taxon>Asterozoa</taxon>
        <taxon>Asteroidea</taxon>
        <taxon>Valvatacea</taxon>
        <taxon>Valvatida</taxon>
        <taxon>Asterinidae</taxon>
        <taxon>Patiria</taxon>
    </lineage>
</organism>
<dbReference type="RefSeq" id="XP_038050423.1">
    <property type="nucleotide sequence ID" value="XM_038194495.1"/>
</dbReference>
<dbReference type="FunFam" id="2.130.10.10:FF:000060">
    <property type="entry name" value="WD repeat-containing protein 44"/>
    <property type="match status" value="1"/>
</dbReference>
<keyword evidence="7" id="KW-1185">Reference proteome</keyword>
<reference evidence="6" key="1">
    <citation type="submission" date="2022-11" db="UniProtKB">
        <authorList>
            <consortium name="EnsemblMetazoa"/>
        </authorList>
    </citation>
    <scope>IDENTIFICATION</scope>
</reference>
<feature type="compositionally biased region" description="Basic and acidic residues" evidence="5">
    <location>
        <begin position="576"/>
        <end position="603"/>
    </location>
</feature>
<dbReference type="Gene3D" id="2.130.10.10">
    <property type="entry name" value="YVTN repeat-like/Quinoprotein amine dehydrogenase"/>
    <property type="match status" value="1"/>
</dbReference>
<feature type="region of interest" description="Disordered" evidence="5">
    <location>
        <begin position="482"/>
        <end position="501"/>
    </location>
</feature>
<feature type="region of interest" description="Disordered" evidence="5">
    <location>
        <begin position="903"/>
        <end position="952"/>
    </location>
</feature>
<dbReference type="SUPFAM" id="SSF50978">
    <property type="entry name" value="WD40 repeat-like"/>
    <property type="match status" value="1"/>
</dbReference>
<dbReference type="InterPro" id="IPR036322">
    <property type="entry name" value="WD40_repeat_dom_sf"/>
</dbReference>
<dbReference type="PANTHER" id="PTHR14221">
    <property type="entry name" value="WD REPEAT DOMAIN 44"/>
    <property type="match status" value="1"/>
</dbReference>
<dbReference type="CDD" id="cd22249">
    <property type="entry name" value="UDM1_RNF168_RNF169-like"/>
    <property type="match status" value="1"/>
</dbReference>
<dbReference type="SMART" id="SM00320">
    <property type="entry name" value="WD40"/>
    <property type="match status" value="6"/>
</dbReference>
<feature type="region of interest" description="Disordered" evidence="5">
    <location>
        <begin position="576"/>
        <end position="633"/>
    </location>
</feature>
<evidence type="ECO:0000256" key="3">
    <source>
        <dbReference type="ARBA" id="ARBA00022737"/>
    </source>
</evidence>
<dbReference type="AlphaFoldDB" id="A0A913ZF55"/>
<keyword evidence="3" id="KW-0677">Repeat</keyword>
<feature type="region of interest" description="Disordered" evidence="5">
    <location>
        <begin position="70"/>
        <end position="294"/>
    </location>
</feature>
<feature type="compositionally biased region" description="Basic and acidic residues" evidence="5">
    <location>
        <begin position="70"/>
        <end position="142"/>
    </location>
</feature>
<feature type="compositionally biased region" description="Low complexity" evidence="5">
    <location>
        <begin position="21"/>
        <end position="36"/>
    </location>
</feature>
<feature type="repeat" description="WD" evidence="4">
    <location>
        <begin position="652"/>
        <end position="692"/>
    </location>
</feature>
<dbReference type="PROSITE" id="PS50294">
    <property type="entry name" value="WD_REPEATS_REGION"/>
    <property type="match status" value="3"/>
</dbReference>
<accession>A0A913ZF55</accession>
<evidence type="ECO:0000256" key="1">
    <source>
        <dbReference type="ARBA" id="ARBA00021207"/>
    </source>
</evidence>
<dbReference type="PROSITE" id="PS50082">
    <property type="entry name" value="WD_REPEATS_2"/>
    <property type="match status" value="3"/>
</dbReference>
<dbReference type="Pfam" id="PF00400">
    <property type="entry name" value="WD40"/>
    <property type="match status" value="4"/>
</dbReference>
<dbReference type="OrthoDB" id="20550at2759"/>
<feature type="compositionally biased region" description="Low complexity" evidence="5">
    <location>
        <begin position="913"/>
        <end position="926"/>
    </location>
</feature>
<feature type="region of interest" description="Disordered" evidence="5">
    <location>
        <begin position="335"/>
        <end position="367"/>
    </location>
</feature>
<evidence type="ECO:0000256" key="2">
    <source>
        <dbReference type="ARBA" id="ARBA00022574"/>
    </source>
</evidence>
<feature type="compositionally biased region" description="Polar residues" evidence="5">
    <location>
        <begin position="169"/>
        <end position="184"/>
    </location>
</feature>
<dbReference type="GeneID" id="119723702"/>
<name>A0A913ZF55_PATMI</name>
<feature type="repeat" description="WD" evidence="4">
    <location>
        <begin position="527"/>
        <end position="558"/>
    </location>
</feature>
<feature type="region of interest" description="Disordered" evidence="5">
    <location>
        <begin position="440"/>
        <end position="462"/>
    </location>
</feature>
<dbReference type="EnsemblMetazoa" id="XM_038194495.1">
    <property type="protein sequence ID" value="XP_038050423.1"/>
    <property type="gene ID" value="LOC119723702"/>
</dbReference>
<feature type="compositionally biased region" description="Basic and acidic residues" evidence="5">
    <location>
        <begin position="927"/>
        <end position="952"/>
    </location>
</feature>
<feature type="region of interest" description="Disordered" evidence="5">
    <location>
        <begin position="1"/>
        <end position="36"/>
    </location>
</feature>
<evidence type="ECO:0000313" key="7">
    <source>
        <dbReference type="Proteomes" id="UP000887568"/>
    </source>
</evidence>
<dbReference type="PANTHER" id="PTHR14221:SF0">
    <property type="entry name" value="WD REPEAT-CONTAINING PROTEIN 44"/>
    <property type="match status" value="1"/>
</dbReference>
<evidence type="ECO:0000313" key="6">
    <source>
        <dbReference type="EnsemblMetazoa" id="XP_038050423.1"/>
    </source>
</evidence>